<organism evidence="2 3">
    <name type="scientific">Macrophomina phaseolina (strain MS6)</name>
    <name type="common">Charcoal rot fungus</name>
    <dbReference type="NCBI Taxonomy" id="1126212"/>
    <lineage>
        <taxon>Eukaryota</taxon>
        <taxon>Fungi</taxon>
        <taxon>Dikarya</taxon>
        <taxon>Ascomycota</taxon>
        <taxon>Pezizomycotina</taxon>
        <taxon>Dothideomycetes</taxon>
        <taxon>Dothideomycetes incertae sedis</taxon>
        <taxon>Botryosphaeriales</taxon>
        <taxon>Botryosphaeriaceae</taxon>
        <taxon>Macrophomina</taxon>
    </lineage>
</organism>
<feature type="domain" description="PA14" evidence="1">
    <location>
        <begin position="648"/>
        <end position="813"/>
    </location>
</feature>
<evidence type="ECO:0000313" key="3">
    <source>
        <dbReference type="Proteomes" id="UP000007129"/>
    </source>
</evidence>
<protein>
    <recommendedName>
        <fullName evidence="1">PA14 domain-containing protein</fullName>
    </recommendedName>
</protein>
<dbReference type="InterPro" id="IPR018871">
    <property type="entry name" value="GLEYA_adhesin_domain"/>
</dbReference>
<dbReference type="HOGENOM" id="CLU_344193_0_0_1"/>
<dbReference type="VEuPathDB" id="FungiDB:MPH_13128"/>
<evidence type="ECO:0000313" key="2">
    <source>
        <dbReference type="EMBL" id="EKG09805.1"/>
    </source>
</evidence>
<dbReference type="AlphaFoldDB" id="K2RZA0"/>
<dbReference type="Proteomes" id="UP000007129">
    <property type="component" value="Unassembled WGS sequence"/>
</dbReference>
<comment type="caution">
    <text evidence="2">The sequence shown here is derived from an EMBL/GenBank/DDBJ whole genome shotgun (WGS) entry which is preliminary data.</text>
</comment>
<dbReference type="PROSITE" id="PS51820">
    <property type="entry name" value="PA14"/>
    <property type="match status" value="2"/>
</dbReference>
<proteinExistence type="predicted"/>
<dbReference type="eggNOG" id="ENOG502SQUM">
    <property type="taxonomic scope" value="Eukaryota"/>
</dbReference>
<dbReference type="InterPro" id="IPR037524">
    <property type="entry name" value="PA14/GLEYA"/>
</dbReference>
<dbReference type="EMBL" id="AHHD01000566">
    <property type="protein sequence ID" value="EKG09805.1"/>
    <property type="molecule type" value="Genomic_DNA"/>
</dbReference>
<dbReference type="InParanoid" id="K2RZA0"/>
<feature type="domain" description="PA14" evidence="1">
    <location>
        <begin position="449"/>
        <end position="598"/>
    </location>
</feature>
<gene>
    <name evidence="2" type="ORF">MPH_13128</name>
</gene>
<dbReference type="SUPFAM" id="SSF56988">
    <property type="entry name" value="Anthrax protective antigen"/>
    <property type="match status" value="2"/>
</dbReference>
<reference evidence="2 3" key="1">
    <citation type="journal article" date="2012" name="BMC Genomics">
        <title>Tools to kill: Genome of one of the most destructive plant pathogenic fungi Macrophomina phaseolina.</title>
        <authorList>
            <person name="Islam M.S."/>
            <person name="Haque M.S."/>
            <person name="Islam M.M."/>
            <person name="Emdad E.M."/>
            <person name="Halim A."/>
            <person name="Hossen Q.M.M."/>
            <person name="Hossain M.Z."/>
            <person name="Ahmed B."/>
            <person name="Rahim S."/>
            <person name="Rahman M.S."/>
            <person name="Alam M.M."/>
            <person name="Hou S."/>
            <person name="Wan X."/>
            <person name="Saito J.A."/>
            <person name="Alam M."/>
        </authorList>
    </citation>
    <scope>NUCLEOTIDE SEQUENCE [LARGE SCALE GENOMIC DNA]</scope>
    <source>
        <strain evidence="2 3">MS6</strain>
    </source>
</reference>
<dbReference type="Pfam" id="PF10528">
    <property type="entry name" value="GLEYA"/>
    <property type="match status" value="2"/>
</dbReference>
<name>K2RZA0_MACPH</name>
<dbReference type="STRING" id="1126212.K2RZA0"/>
<sequence>MGSACGLPITSKLLLAALRAACRGWRFALVLLLKLHALPPRQRFQQPRRRVPPVQVNVSGGSIEISKAVEAHETRLNTTLSAQKADYCTRPTVVHCTLPNLSSPTLSLPSIIMIIAALLLQSLLFGVQSHAHSFEQLIPDKAGPVTSNLCSGTQCLSKEISTLASVSATFTTIVPQTDLFGNVHLVALVNVPPSTSYATITQTSGTAAFTSTVPTIVGGLLTTVVVANVASPSPTPFHLFLTDYGNHSVYGYLRVNNPVFSGTSHQAVGFSDFTSSSLFYLDPITGSLALSPLSGVGPQPLYSSQQTGGSGGPLLFDTVNPSQAAVQVTYWPDQTLHITNSQNGQIIASLCSGVLYLTSSTPAGCQQIALTPVYYPVNFTSTTVTSGFVGATVTVAPQGTPVSLGGTVIATVPDSARCTGTFGYNNNGQSPGDNSGLLYAAWSQPWKKQPAVNIQMSYFSVADPFFWGQTKRIGGGPFSASTKYALYSDSPSVSLEFINVMHIGYLYARTTGTYTFTAANADDIVYLWVGSNAISGYTNSNANFRIYYTQAPVSYSITLQAGTYTPFRVFWGNVDGGGNLQFTITNPAGVTLLDGTTSTDIVVSPCPGAPATGTPAFPSLVPQCGSGLSYQGLPNAVPCTTQNCVDDTGYANFKADYFNDNATLLPPLFYGPNTGSYEPMFFTPDGNIALYGMPSRSVSRTAIIYRGYFVPPESGTYQFYLPTPSWTDDVQYVWVNSNSTAAWVGWHESNYNIRATYYPRTGQTVYPDTYTFQAQAGVYIPVTILWADAYGGGFMQLQTTFPNGSSTLQLGGLYVSPGCIRH</sequence>
<dbReference type="OrthoDB" id="4388755at2759"/>
<evidence type="ECO:0000259" key="1">
    <source>
        <dbReference type="PROSITE" id="PS51820"/>
    </source>
</evidence>
<dbReference type="Gene3D" id="2.60.120.1560">
    <property type="match status" value="2"/>
</dbReference>
<accession>K2RZA0</accession>